<feature type="region of interest" description="Disordered" evidence="10">
    <location>
        <begin position="173"/>
        <end position="197"/>
    </location>
</feature>
<evidence type="ECO:0000256" key="1">
    <source>
        <dbReference type="ARBA" id="ARBA00004395"/>
    </source>
</evidence>
<evidence type="ECO:0000313" key="12">
    <source>
        <dbReference type="EMBL" id="KAH9809293.1"/>
    </source>
</evidence>
<name>A0A9W7VY58_9PEZI</name>
<accession>A0A9W7VY58</accession>
<dbReference type="Proteomes" id="UP001138500">
    <property type="component" value="Unassembled WGS sequence"/>
</dbReference>
<evidence type="ECO:0000256" key="10">
    <source>
        <dbReference type="SAM" id="MobiDB-lite"/>
    </source>
</evidence>
<reference evidence="12 13" key="1">
    <citation type="journal article" date="2018" name="IMA Fungus">
        <title>IMA Genome-F 10: Nine draft genome sequences of Claviceps purpurea s.lat., including C. arundinis, C. humidiphila, and C. cf. spartinae, pseudomolecules for the pitch canker pathogen Fusarium circinatum, draft genome of Davidsoniella eucalypti, Grosmannia galeiformis, Quambalaria eucalypti, and Teratosphaeria destructans.</title>
        <authorList>
            <person name="Wingfield B.D."/>
            <person name="Liu M."/>
            <person name="Nguyen H.D."/>
            <person name="Lane F.A."/>
            <person name="Morgan S.W."/>
            <person name="De Vos L."/>
            <person name="Wilken P.M."/>
            <person name="Duong T.A."/>
            <person name="Aylward J."/>
            <person name="Coetzee M.P."/>
            <person name="Dadej K."/>
            <person name="De Beer Z.W."/>
            <person name="Findlay W."/>
            <person name="Havenga M."/>
            <person name="Kolarik M."/>
            <person name="Menzies J.G."/>
            <person name="Naidoo K."/>
            <person name="Pochopski O."/>
            <person name="Shoukouhi P."/>
            <person name="Santana Q.C."/>
            <person name="Seifert K.A."/>
            <person name="Soal N."/>
            <person name="Steenkamp E.T."/>
            <person name="Tatham C.T."/>
            <person name="van der Nest M.A."/>
            <person name="Wingfield M.J."/>
        </authorList>
    </citation>
    <scope>NUCLEOTIDE SEQUENCE [LARGE SCALE GENOMIC DNA]</scope>
    <source>
        <strain evidence="12">CMW44962</strain>
    </source>
</reference>
<reference evidence="12 13" key="2">
    <citation type="journal article" date="2021" name="Curr. Genet.">
        <title>Genetic response to nitrogen starvation in the aggressive Eucalyptus foliar pathogen Teratosphaeria destructans.</title>
        <authorList>
            <person name="Havenga M."/>
            <person name="Wingfield B.D."/>
            <person name="Wingfield M.J."/>
            <person name="Dreyer L.L."/>
            <person name="Roets F."/>
            <person name="Aylward J."/>
        </authorList>
    </citation>
    <scope>NUCLEOTIDE SEQUENCE [LARGE SCALE GENOMIC DNA]</scope>
    <source>
        <strain evidence="12">CMW44962</strain>
    </source>
</reference>
<keyword evidence="13" id="KW-1185">Reference proteome</keyword>
<feature type="domain" description="Conserved oligomeric Golgi complex subunit 2 N-terminal" evidence="11">
    <location>
        <begin position="52"/>
        <end position="111"/>
    </location>
</feature>
<keyword evidence="7" id="KW-0472">Membrane</keyword>
<dbReference type="PANTHER" id="PTHR12961">
    <property type="entry name" value="CONSERVED OLIGOMERIC GOLGI COMPLEX COMPONENT 2"/>
    <property type="match status" value="1"/>
</dbReference>
<dbReference type="OrthoDB" id="332281at2759"/>
<feature type="coiled-coil region" evidence="9">
    <location>
        <begin position="67"/>
        <end position="94"/>
    </location>
</feature>
<dbReference type="GO" id="GO:0000139">
    <property type="term" value="C:Golgi membrane"/>
    <property type="evidence" value="ECO:0007669"/>
    <property type="project" value="UniProtKB-SubCell"/>
</dbReference>
<dbReference type="PANTHER" id="PTHR12961:SF0">
    <property type="entry name" value="CONSERVED OLIGOMERIC GOLGI COMPLEX SUBUNIT 2"/>
    <property type="match status" value="1"/>
</dbReference>
<sequence length="292" mass="32384">MSNFYLPSTSTTAASTPPPRDTKPRTYFSSPVHSPISEDDDDDDLPYPTELPRHDFLVPDFDPQTYLSSLRHRHQTLEDLRADLRQRSQLLNRELLDLVNGNYEEFLSLGATSRAARSGSRACGEVEGVRKAVGERQREVQALLGERRALSRDVGVGRALLEVEEGLGELETGLRVTEGDGTDDDDDDDDVEEDEEEDEGSLLLASMQITRLERQAQQYVRLERLVERLGSSHPFLLARRSRVDAVRKTLLLDLAAALRSAKGEGRSADVLRVVRLYGVLGAEGEGVRVAGG</sequence>
<comment type="subcellular location">
    <subcellularLocation>
        <location evidence="1">Golgi apparatus membrane</location>
        <topology evidence="1">Peripheral membrane protein</topology>
    </subcellularLocation>
</comment>
<keyword evidence="9" id="KW-0175">Coiled coil</keyword>
<dbReference type="EMBL" id="RIBY02002567">
    <property type="protein sequence ID" value="KAH9809293.1"/>
    <property type="molecule type" value="Genomic_DNA"/>
</dbReference>
<dbReference type="InterPro" id="IPR024602">
    <property type="entry name" value="COG_su2_N"/>
</dbReference>
<feature type="region of interest" description="Disordered" evidence="10">
    <location>
        <begin position="1"/>
        <end position="52"/>
    </location>
</feature>
<organism evidence="12 13">
    <name type="scientific">Teratosphaeria destructans</name>
    <dbReference type="NCBI Taxonomy" id="418781"/>
    <lineage>
        <taxon>Eukaryota</taxon>
        <taxon>Fungi</taxon>
        <taxon>Dikarya</taxon>
        <taxon>Ascomycota</taxon>
        <taxon>Pezizomycotina</taxon>
        <taxon>Dothideomycetes</taxon>
        <taxon>Dothideomycetidae</taxon>
        <taxon>Mycosphaerellales</taxon>
        <taxon>Teratosphaeriaceae</taxon>
        <taxon>Teratosphaeria</taxon>
    </lineage>
</organism>
<comment type="caution">
    <text evidence="12">The sequence shown here is derived from an EMBL/GenBank/DDBJ whole genome shotgun (WGS) entry which is preliminary data.</text>
</comment>
<dbReference type="GO" id="GO:0006891">
    <property type="term" value="P:intra-Golgi vesicle-mediated transport"/>
    <property type="evidence" value="ECO:0007669"/>
    <property type="project" value="TreeGrafter"/>
</dbReference>
<evidence type="ECO:0000256" key="2">
    <source>
        <dbReference type="ARBA" id="ARBA00007603"/>
    </source>
</evidence>
<evidence type="ECO:0000256" key="9">
    <source>
        <dbReference type="SAM" id="Coils"/>
    </source>
</evidence>
<evidence type="ECO:0000256" key="5">
    <source>
        <dbReference type="ARBA" id="ARBA00022927"/>
    </source>
</evidence>
<evidence type="ECO:0000313" key="13">
    <source>
        <dbReference type="Proteomes" id="UP001138500"/>
    </source>
</evidence>
<dbReference type="GO" id="GO:0007030">
    <property type="term" value="P:Golgi organization"/>
    <property type="evidence" value="ECO:0007669"/>
    <property type="project" value="InterPro"/>
</dbReference>
<evidence type="ECO:0000256" key="7">
    <source>
        <dbReference type="ARBA" id="ARBA00023136"/>
    </source>
</evidence>
<evidence type="ECO:0000256" key="8">
    <source>
        <dbReference type="ARBA" id="ARBA00031344"/>
    </source>
</evidence>
<dbReference type="GO" id="GO:0017119">
    <property type="term" value="C:Golgi transport complex"/>
    <property type="evidence" value="ECO:0007669"/>
    <property type="project" value="TreeGrafter"/>
</dbReference>
<evidence type="ECO:0000259" key="11">
    <source>
        <dbReference type="Pfam" id="PF06148"/>
    </source>
</evidence>
<dbReference type="Pfam" id="PF06148">
    <property type="entry name" value="COG2_N"/>
    <property type="match status" value="1"/>
</dbReference>
<dbReference type="GO" id="GO:0015031">
    <property type="term" value="P:protein transport"/>
    <property type="evidence" value="ECO:0007669"/>
    <property type="project" value="UniProtKB-KW"/>
</dbReference>
<keyword evidence="6" id="KW-0333">Golgi apparatus</keyword>
<evidence type="ECO:0000256" key="4">
    <source>
        <dbReference type="ARBA" id="ARBA00022448"/>
    </source>
</evidence>
<feature type="compositionally biased region" description="Acidic residues" evidence="10">
    <location>
        <begin position="180"/>
        <end position="197"/>
    </location>
</feature>
<dbReference type="AlphaFoldDB" id="A0A9W7VY58"/>
<keyword evidence="4" id="KW-0813">Transport</keyword>
<proteinExistence type="inferred from homology"/>
<gene>
    <name evidence="12" type="ORF">Tdes44962_MAKER06152</name>
</gene>
<evidence type="ECO:0000256" key="3">
    <source>
        <dbReference type="ARBA" id="ARBA00020977"/>
    </source>
</evidence>
<evidence type="ECO:0000256" key="6">
    <source>
        <dbReference type="ARBA" id="ARBA00023034"/>
    </source>
</evidence>
<dbReference type="InterPro" id="IPR009316">
    <property type="entry name" value="COG2"/>
</dbReference>
<keyword evidence="5" id="KW-0653">Protein transport</keyword>
<comment type="similarity">
    <text evidence="2">Belongs to the COG2 family.</text>
</comment>
<protein>
    <recommendedName>
        <fullName evidence="3">Conserved oligomeric Golgi complex subunit 2</fullName>
    </recommendedName>
    <alternativeName>
        <fullName evidence="8">Component of oligomeric Golgi complex 2</fullName>
    </alternativeName>
</protein>